<sequence length="280" mass="27960">MKRSFINSILVALAVACVSSARPVEEPLATPETSPAAVIRGEYAAPTATAAPAHSATVALPPPLTIAYQDQCNPCCANCVTYSDLHIDTDCDECCKPAAVIKTHHFVKEINYKCCTGDVSLSAQMARTTATDAANLAAITTMPAAIMTLAAASLAATTTNPAAATTNPAAAIITMMTAAATTTTAAAIMTLAAATITTALSSIVTTTTTVAASITAATTARTTAAATTMIAATTMTAATTTTAAAITTTTTAASALSTTAAARRSLSPMHLLITAVPTTA</sequence>
<dbReference type="AlphaFoldDB" id="A0A9W7XSA9"/>
<keyword evidence="3" id="KW-1185">Reference proteome</keyword>
<keyword evidence="1" id="KW-0732">Signal</keyword>
<organism evidence="2 3">
    <name type="scientific">Coemansia asiatica</name>
    <dbReference type="NCBI Taxonomy" id="1052880"/>
    <lineage>
        <taxon>Eukaryota</taxon>
        <taxon>Fungi</taxon>
        <taxon>Fungi incertae sedis</taxon>
        <taxon>Zoopagomycota</taxon>
        <taxon>Kickxellomycotina</taxon>
        <taxon>Kickxellomycetes</taxon>
        <taxon>Kickxellales</taxon>
        <taxon>Kickxellaceae</taxon>
        <taxon>Coemansia</taxon>
    </lineage>
</organism>
<feature type="chain" id="PRO_5040925957" evidence="1">
    <location>
        <begin position="21"/>
        <end position="280"/>
    </location>
</feature>
<dbReference type="PROSITE" id="PS51257">
    <property type="entry name" value="PROKAR_LIPOPROTEIN"/>
    <property type="match status" value="1"/>
</dbReference>
<gene>
    <name evidence="2" type="ORF">LPJ64_000229</name>
</gene>
<comment type="caution">
    <text evidence="2">The sequence shown here is derived from an EMBL/GenBank/DDBJ whole genome shotgun (WGS) entry which is preliminary data.</text>
</comment>
<evidence type="ECO:0000313" key="3">
    <source>
        <dbReference type="Proteomes" id="UP001145021"/>
    </source>
</evidence>
<evidence type="ECO:0000313" key="2">
    <source>
        <dbReference type="EMBL" id="KAJ1648531.1"/>
    </source>
</evidence>
<feature type="signal peptide" evidence="1">
    <location>
        <begin position="1"/>
        <end position="20"/>
    </location>
</feature>
<name>A0A9W7XSA9_9FUNG</name>
<accession>A0A9W7XSA9</accession>
<dbReference type="EMBL" id="JANBOH010000004">
    <property type="protein sequence ID" value="KAJ1648531.1"/>
    <property type="molecule type" value="Genomic_DNA"/>
</dbReference>
<protein>
    <submittedName>
        <fullName evidence="2">Uncharacterized protein</fullName>
    </submittedName>
</protein>
<evidence type="ECO:0000256" key="1">
    <source>
        <dbReference type="SAM" id="SignalP"/>
    </source>
</evidence>
<dbReference type="Proteomes" id="UP001145021">
    <property type="component" value="Unassembled WGS sequence"/>
</dbReference>
<reference evidence="2" key="1">
    <citation type="submission" date="2022-07" db="EMBL/GenBank/DDBJ databases">
        <title>Phylogenomic reconstructions and comparative analyses of Kickxellomycotina fungi.</title>
        <authorList>
            <person name="Reynolds N.K."/>
            <person name="Stajich J.E."/>
            <person name="Barry K."/>
            <person name="Grigoriev I.V."/>
            <person name="Crous P."/>
            <person name="Smith M.E."/>
        </authorList>
    </citation>
    <scope>NUCLEOTIDE SEQUENCE</scope>
    <source>
        <strain evidence="2">NBRC 105413</strain>
    </source>
</reference>
<proteinExistence type="predicted"/>